<comment type="caution">
    <text evidence="14">The sequence shown here is derived from an EMBL/GenBank/DDBJ whole genome shotgun (WGS) entry which is preliminary data.</text>
</comment>
<evidence type="ECO:0000313" key="15">
    <source>
        <dbReference type="Proteomes" id="UP001229421"/>
    </source>
</evidence>
<dbReference type="Gene3D" id="1.10.630.10">
    <property type="entry name" value="Cytochrome P450"/>
    <property type="match status" value="1"/>
</dbReference>
<evidence type="ECO:0000256" key="12">
    <source>
        <dbReference type="RuleBase" id="RU000461"/>
    </source>
</evidence>
<evidence type="ECO:0000256" key="1">
    <source>
        <dbReference type="ARBA" id="ARBA00004167"/>
    </source>
</evidence>
<evidence type="ECO:0000256" key="3">
    <source>
        <dbReference type="ARBA" id="ARBA00022617"/>
    </source>
</evidence>
<evidence type="ECO:0000256" key="6">
    <source>
        <dbReference type="ARBA" id="ARBA00022989"/>
    </source>
</evidence>
<dbReference type="GO" id="GO:0005506">
    <property type="term" value="F:iron ion binding"/>
    <property type="evidence" value="ECO:0007669"/>
    <property type="project" value="InterPro"/>
</dbReference>
<protein>
    <recommendedName>
        <fullName evidence="16">Cytochrome P450</fullName>
    </recommendedName>
</protein>
<dbReference type="GO" id="GO:0020037">
    <property type="term" value="F:heme binding"/>
    <property type="evidence" value="ECO:0007669"/>
    <property type="project" value="InterPro"/>
</dbReference>
<dbReference type="FunFam" id="1.10.630.10:FF:000023">
    <property type="entry name" value="Cytochrome P450 family protein"/>
    <property type="match status" value="1"/>
</dbReference>
<dbReference type="InterPro" id="IPR002401">
    <property type="entry name" value="Cyt_P450_E_grp-I"/>
</dbReference>
<dbReference type="GO" id="GO:0004497">
    <property type="term" value="F:monooxygenase activity"/>
    <property type="evidence" value="ECO:0007669"/>
    <property type="project" value="UniProtKB-KW"/>
</dbReference>
<keyword evidence="15" id="KW-1185">Reference proteome</keyword>
<dbReference type="EMBL" id="JAUHHV010000004">
    <property type="protein sequence ID" value="KAK1427464.1"/>
    <property type="molecule type" value="Genomic_DNA"/>
</dbReference>
<dbReference type="GO" id="GO:0016705">
    <property type="term" value="F:oxidoreductase activity, acting on paired donors, with incorporation or reduction of molecular oxygen"/>
    <property type="evidence" value="ECO:0007669"/>
    <property type="project" value="InterPro"/>
</dbReference>
<evidence type="ECO:0000256" key="4">
    <source>
        <dbReference type="ARBA" id="ARBA00022692"/>
    </source>
</evidence>
<reference evidence="14" key="1">
    <citation type="journal article" date="2023" name="bioRxiv">
        <title>Improved chromosome-level genome assembly for marigold (Tagetes erecta).</title>
        <authorList>
            <person name="Jiang F."/>
            <person name="Yuan L."/>
            <person name="Wang S."/>
            <person name="Wang H."/>
            <person name="Xu D."/>
            <person name="Wang A."/>
            <person name="Fan W."/>
        </authorList>
    </citation>
    <scope>NUCLEOTIDE SEQUENCE</scope>
    <source>
        <strain evidence="14">WSJ</strain>
        <tissue evidence="14">Leaf</tissue>
    </source>
</reference>
<comment type="cofactor">
    <cofactor evidence="11">
        <name>heme</name>
        <dbReference type="ChEBI" id="CHEBI:30413"/>
    </cofactor>
</comment>
<sequence>MSANVLRRNRAREHYHTTRTQNMDDTHLFFISILSILSLVYLFKLALHNKGRNYPPSPPSLPILGHLHQFNGPLHRVLQRLASKYGPLMALRFGSHKVLVVTSPSAVEECFTKNDIILANRPLFLSGKYLSYNRSALGTAPYGQLWRDIRRVMTLELFSTTRLKHYMSVRQDEVRSLVKSLYQDCFQDFAKVEMRSRVQGLTFSIIMNIIADKRFYGTEEEDVKEASKFKDIIRAIFEVSGASNPADFIPFLRWFDFRGLEKRLFRLQKQSDSFLQNLIEKCKQRKRNNIIQKGEGMTFINVMLSLQDSEPTYYTDNIIKANVLTLLLAGTDTSSVTIEWAISLLLNHPDVLEKARAHIDEYIGNQRLVQETDIPNLPYIQCIINETLRLFPAAPLLVPHEPSEDCTIGGFDVARGTIVLVNAWAIHRDPMVWDDPLSFKPERFENVAIEGYTFIPFGMGRRQCPGSGLANRVIWLALASLIQCFEWERVGEELVGLSEGKGLTMPKDEPLEAMCKTRQKIIHVLMDL</sequence>
<keyword evidence="10 13" id="KW-0472">Membrane</keyword>
<gene>
    <name evidence="14" type="ORF">QVD17_16150</name>
</gene>
<feature type="binding site" description="axial binding residue" evidence="11">
    <location>
        <position position="464"/>
    </location>
    <ligand>
        <name>heme</name>
        <dbReference type="ChEBI" id="CHEBI:30413"/>
    </ligand>
    <ligandPart>
        <name>Fe</name>
        <dbReference type="ChEBI" id="CHEBI:18248"/>
    </ligandPart>
</feature>
<dbReference type="InterPro" id="IPR017972">
    <property type="entry name" value="Cyt_P450_CS"/>
</dbReference>
<evidence type="ECO:0008006" key="16">
    <source>
        <dbReference type="Google" id="ProtNLM"/>
    </source>
</evidence>
<dbReference type="InterPro" id="IPR001128">
    <property type="entry name" value="Cyt_P450"/>
</dbReference>
<evidence type="ECO:0000256" key="5">
    <source>
        <dbReference type="ARBA" id="ARBA00022723"/>
    </source>
</evidence>
<evidence type="ECO:0000256" key="11">
    <source>
        <dbReference type="PIRSR" id="PIRSR602401-1"/>
    </source>
</evidence>
<comment type="subcellular location">
    <subcellularLocation>
        <location evidence="1">Membrane</location>
        <topology evidence="1">Single-pass membrane protein</topology>
    </subcellularLocation>
</comment>
<dbReference type="Pfam" id="PF00067">
    <property type="entry name" value="p450"/>
    <property type="match status" value="1"/>
</dbReference>
<keyword evidence="7 12" id="KW-0560">Oxidoreductase</keyword>
<keyword evidence="5 11" id="KW-0479">Metal-binding</keyword>
<dbReference type="InterPro" id="IPR050651">
    <property type="entry name" value="Plant_Cytochrome_P450_Monoox"/>
</dbReference>
<name>A0AAD8KRL1_TARER</name>
<dbReference type="GO" id="GO:0016020">
    <property type="term" value="C:membrane"/>
    <property type="evidence" value="ECO:0007669"/>
    <property type="project" value="UniProtKB-SubCell"/>
</dbReference>
<dbReference type="PANTHER" id="PTHR47947:SF62">
    <property type="entry name" value="CYTOCHROME P450, FAMILY 81, SUBFAMILY D, POLYPEPTIDE 5"/>
    <property type="match status" value="1"/>
</dbReference>
<evidence type="ECO:0000256" key="7">
    <source>
        <dbReference type="ARBA" id="ARBA00023002"/>
    </source>
</evidence>
<comment type="similarity">
    <text evidence="2 12">Belongs to the cytochrome P450 family.</text>
</comment>
<accession>A0AAD8KRL1</accession>
<proteinExistence type="inferred from homology"/>
<keyword evidence="4 13" id="KW-0812">Transmembrane</keyword>
<dbReference type="InterPro" id="IPR036396">
    <property type="entry name" value="Cyt_P450_sf"/>
</dbReference>
<evidence type="ECO:0000256" key="2">
    <source>
        <dbReference type="ARBA" id="ARBA00010617"/>
    </source>
</evidence>
<keyword evidence="6 13" id="KW-1133">Transmembrane helix</keyword>
<evidence type="ECO:0000313" key="14">
    <source>
        <dbReference type="EMBL" id="KAK1427464.1"/>
    </source>
</evidence>
<evidence type="ECO:0000256" key="8">
    <source>
        <dbReference type="ARBA" id="ARBA00023004"/>
    </source>
</evidence>
<keyword evidence="8 11" id="KW-0408">Iron</keyword>
<dbReference type="SUPFAM" id="SSF48264">
    <property type="entry name" value="Cytochrome P450"/>
    <property type="match status" value="1"/>
</dbReference>
<evidence type="ECO:0000256" key="10">
    <source>
        <dbReference type="ARBA" id="ARBA00023136"/>
    </source>
</evidence>
<evidence type="ECO:0000256" key="9">
    <source>
        <dbReference type="ARBA" id="ARBA00023033"/>
    </source>
</evidence>
<keyword evidence="3 11" id="KW-0349">Heme</keyword>
<dbReference type="AlphaFoldDB" id="A0AAD8KRL1"/>
<organism evidence="14 15">
    <name type="scientific">Tagetes erecta</name>
    <name type="common">African marigold</name>
    <dbReference type="NCBI Taxonomy" id="13708"/>
    <lineage>
        <taxon>Eukaryota</taxon>
        <taxon>Viridiplantae</taxon>
        <taxon>Streptophyta</taxon>
        <taxon>Embryophyta</taxon>
        <taxon>Tracheophyta</taxon>
        <taxon>Spermatophyta</taxon>
        <taxon>Magnoliopsida</taxon>
        <taxon>eudicotyledons</taxon>
        <taxon>Gunneridae</taxon>
        <taxon>Pentapetalae</taxon>
        <taxon>asterids</taxon>
        <taxon>campanulids</taxon>
        <taxon>Asterales</taxon>
        <taxon>Asteraceae</taxon>
        <taxon>Asteroideae</taxon>
        <taxon>Heliantheae alliance</taxon>
        <taxon>Tageteae</taxon>
        <taxon>Tagetes</taxon>
    </lineage>
</organism>
<dbReference type="PANTHER" id="PTHR47947">
    <property type="entry name" value="CYTOCHROME P450 82C3-RELATED"/>
    <property type="match status" value="1"/>
</dbReference>
<dbReference type="CDD" id="cd20653">
    <property type="entry name" value="CYP81"/>
    <property type="match status" value="1"/>
</dbReference>
<dbReference type="Proteomes" id="UP001229421">
    <property type="component" value="Unassembled WGS sequence"/>
</dbReference>
<dbReference type="PROSITE" id="PS00086">
    <property type="entry name" value="CYTOCHROME_P450"/>
    <property type="match status" value="1"/>
</dbReference>
<dbReference type="PRINTS" id="PR00385">
    <property type="entry name" value="P450"/>
</dbReference>
<keyword evidence="9 12" id="KW-0503">Monooxygenase</keyword>
<dbReference type="PRINTS" id="PR00463">
    <property type="entry name" value="EP450I"/>
</dbReference>
<feature type="transmembrane region" description="Helical" evidence="13">
    <location>
        <begin position="28"/>
        <end position="47"/>
    </location>
</feature>
<evidence type="ECO:0000256" key="13">
    <source>
        <dbReference type="SAM" id="Phobius"/>
    </source>
</evidence>